<sequence>MDVSRSHFLRSVWLGLVVPGLLAFMWIVSMDSAKGVWLRDGPSWWGVMQYEGEAGVFYHGNAVPGAAGHEMEMVNVGGAGGSPMYRERWEFIRPHGVVVPHWVLLATYLLPWGAWLAWRWRRVVQREAEMARMLQDSALQSTGR</sequence>
<organism evidence="2 3">
    <name type="scientific">Luteolibacter flavescens</name>
    <dbReference type="NCBI Taxonomy" id="1859460"/>
    <lineage>
        <taxon>Bacteria</taxon>
        <taxon>Pseudomonadati</taxon>
        <taxon>Verrucomicrobiota</taxon>
        <taxon>Verrucomicrobiia</taxon>
        <taxon>Verrucomicrobiales</taxon>
        <taxon>Verrucomicrobiaceae</taxon>
        <taxon>Luteolibacter</taxon>
    </lineage>
</organism>
<dbReference type="EMBL" id="JAPDDS010000006">
    <property type="protein sequence ID" value="MCW1885443.1"/>
    <property type="molecule type" value="Genomic_DNA"/>
</dbReference>
<protein>
    <recommendedName>
        <fullName evidence="4">DUF3592 domain-containing protein</fullName>
    </recommendedName>
</protein>
<dbReference type="RefSeq" id="WP_264501400.1">
    <property type="nucleotide sequence ID" value="NZ_JAPDDS010000006.1"/>
</dbReference>
<keyword evidence="3" id="KW-1185">Reference proteome</keyword>
<feature type="transmembrane region" description="Helical" evidence="1">
    <location>
        <begin position="99"/>
        <end position="118"/>
    </location>
</feature>
<comment type="caution">
    <text evidence="2">The sequence shown here is derived from an EMBL/GenBank/DDBJ whole genome shotgun (WGS) entry which is preliminary data.</text>
</comment>
<evidence type="ECO:0008006" key="4">
    <source>
        <dbReference type="Google" id="ProtNLM"/>
    </source>
</evidence>
<keyword evidence="1" id="KW-1133">Transmembrane helix</keyword>
<evidence type="ECO:0000256" key="1">
    <source>
        <dbReference type="SAM" id="Phobius"/>
    </source>
</evidence>
<reference evidence="2 3" key="1">
    <citation type="submission" date="2022-10" db="EMBL/GenBank/DDBJ databases">
        <title>Luteolibacter flavescens strain MCCC 1K03193, whole genome shotgun sequencing project.</title>
        <authorList>
            <person name="Zhao G."/>
            <person name="Shen L."/>
        </authorList>
    </citation>
    <scope>NUCLEOTIDE SEQUENCE [LARGE SCALE GENOMIC DNA]</scope>
    <source>
        <strain evidence="2 3">MCCC 1K03193</strain>
    </source>
</reference>
<dbReference type="Proteomes" id="UP001207930">
    <property type="component" value="Unassembled WGS sequence"/>
</dbReference>
<proteinExistence type="predicted"/>
<evidence type="ECO:0000313" key="2">
    <source>
        <dbReference type="EMBL" id="MCW1885443.1"/>
    </source>
</evidence>
<keyword evidence="1" id="KW-0472">Membrane</keyword>
<accession>A0ABT3FPE5</accession>
<gene>
    <name evidence="2" type="ORF">OKA04_11945</name>
</gene>
<evidence type="ECO:0000313" key="3">
    <source>
        <dbReference type="Proteomes" id="UP001207930"/>
    </source>
</evidence>
<feature type="transmembrane region" description="Helical" evidence="1">
    <location>
        <begin position="12"/>
        <end position="29"/>
    </location>
</feature>
<keyword evidence="1" id="KW-0812">Transmembrane</keyword>
<name>A0ABT3FPE5_9BACT</name>